<feature type="compositionally biased region" description="Low complexity" evidence="2">
    <location>
        <begin position="736"/>
        <end position="749"/>
    </location>
</feature>
<keyword evidence="4" id="KW-1185">Reference proteome</keyword>
<keyword evidence="1" id="KW-0175">Coiled coil</keyword>
<evidence type="ECO:0000256" key="1">
    <source>
        <dbReference type="SAM" id="Coils"/>
    </source>
</evidence>
<dbReference type="EMBL" id="JARKHS020016515">
    <property type="protein sequence ID" value="KAK8773662.1"/>
    <property type="molecule type" value="Genomic_DNA"/>
</dbReference>
<accession>A0AAQ4EG60</accession>
<feature type="region of interest" description="Disordered" evidence="2">
    <location>
        <begin position="708"/>
        <end position="749"/>
    </location>
</feature>
<comment type="caution">
    <text evidence="3">The sequence shown here is derived from an EMBL/GenBank/DDBJ whole genome shotgun (WGS) entry which is preliminary data.</text>
</comment>
<evidence type="ECO:0000313" key="3">
    <source>
        <dbReference type="EMBL" id="KAK8773662.1"/>
    </source>
</evidence>
<name>A0AAQ4EG60_AMBAM</name>
<protein>
    <submittedName>
        <fullName evidence="3">Uncharacterized protein</fullName>
    </submittedName>
</protein>
<feature type="coiled-coil region" evidence="1">
    <location>
        <begin position="592"/>
        <end position="619"/>
    </location>
</feature>
<feature type="coiled-coil region" evidence="1">
    <location>
        <begin position="280"/>
        <end position="373"/>
    </location>
</feature>
<feature type="coiled-coil region" evidence="1">
    <location>
        <begin position="414"/>
        <end position="535"/>
    </location>
</feature>
<gene>
    <name evidence="3" type="ORF">V5799_011802</name>
</gene>
<dbReference type="AlphaFoldDB" id="A0AAQ4EG60"/>
<proteinExistence type="predicted"/>
<evidence type="ECO:0000256" key="2">
    <source>
        <dbReference type="SAM" id="MobiDB-lite"/>
    </source>
</evidence>
<organism evidence="3 4">
    <name type="scientific">Amblyomma americanum</name>
    <name type="common">Lone star tick</name>
    <dbReference type="NCBI Taxonomy" id="6943"/>
    <lineage>
        <taxon>Eukaryota</taxon>
        <taxon>Metazoa</taxon>
        <taxon>Ecdysozoa</taxon>
        <taxon>Arthropoda</taxon>
        <taxon>Chelicerata</taxon>
        <taxon>Arachnida</taxon>
        <taxon>Acari</taxon>
        <taxon>Parasitiformes</taxon>
        <taxon>Ixodida</taxon>
        <taxon>Ixodoidea</taxon>
        <taxon>Ixodidae</taxon>
        <taxon>Amblyomminae</taxon>
        <taxon>Amblyomma</taxon>
    </lineage>
</organism>
<feature type="region of interest" description="Disordered" evidence="2">
    <location>
        <begin position="632"/>
        <end position="653"/>
    </location>
</feature>
<sequence length="749" mass="82824">MWMRRGVLHDYAPAWKAGPDCLDHCCAFPVHQHVPTIAEATCWLLPISSYRAQWLLRCRMCICSGCTDTSAQRSSYFLYYRPRSYVAAAVSRGSAISPPSGAAARSSLSPASWPSLADNSFYTWQPGSSTISDIGNAYKSKPGTTSLGHSTVTAMEILLLRILQLPIVMKAEGMVFHSLLSPLCLLSHEAPCSSSLASRRNTFPYDYVFASCTAQLTQCRLNMQRLVEEHSNVLADYESLVLQHRTEKEEKDQLIAQLRTLASKLCDPSDLDDGSALKLFEALSSAVQQLSDERSSLNDRERAAKTTIEALMGERDALMAQNRVLVEKLKDYNELQQAKESLEHHLTIHKDFAKNITREVHQLTSAIDALKQVVQESAIARGPFEATVQTIAREAVKLHAQIFYDHWSRSQGVTSDMSDELARKKEEVKKLSAECARMDSVIREQMAEIEGLCSGITNFEQLAADSADDLARVQAEAESLKESLAAAQMEAEEREEAALLLLEKDTQIAQLEGELQEKREELASLVQEKAAVDESERLRECNQKWKEIVSSISKKLEQEKNWRESMNKHLKAEVSKLQEKVCSLTNEIAETRNSAALKLERIERLYREAKEENQFMKRAVIAASAGVTSGRQASTAVQRGSRPAPAAPQDVPKCMPTQECPFTSSFLHTPYKPSTSVAQAPSLIAPAFAEAPASSTFRGRVVVHEPALRQEGPVVTPESSPCTSPGLEVAEMPADSSQESSSSEVSVRA</sequence>
<reference evidence="3 4" key="1">
    <citation type="journal article" date="2023" name="Arcadia Sci">
        <title>De novo assembly of a long-read Amblyomma americanum tick genome.</title>
        <authorList>
            <person name="Chou S."/>
            <person name="Poskanzer K.E."/>
            <person name="Rollins M."/>
            <person name="Thuy-Boun P.S."/>
        </authorList>
    </citation>
    <scope>NUCLEOTIDE SEQUENCE [LARGE SCALE GENOMIC DNA]</scope>
    <source>
        <strain evidence="3">F_SG_1</strain>
        <tissue evidence="3">Salivary glands</tissue>
    </source>
</reference>
<evidence type="ECO:0000313" key="4">
    <source>
        <dbReference type="Proteomes" id="UP001321473"/>
    </source>
</evidence>
<dbReference type="Proteomes" id="UP001321473">
    <property type="component" value="Unassembled WGS sequence"/>
</dbReference>